<name>U4VFL0_9HYPH</name>
<dbReference type="EMBL" id="ASXJ01000144">
    <property type="protein sequence ID" value="ERM01647.1"/>
    <property type="molecule type" value="Genomic_DNA"/>
</dbReference>
<sequence>MHGPVNNTQSGYARNTLALQAYPPLPAADLAQDTLAAQTAGDDFGVIRWGSKIAKKHIAYIRSRVMVADQEAFSFQF</sequence>
<reference evidence="1 2" key="1">
    <citation type="journal article" date="2014" name="FEMS Microbiol. Lett.">
        <title>Genome sequencing analysis reveals virulence-related gene content of Ochrobactrum intermedium strain 229E, a urease-positive strain isolated from the human gastric niche.</title>
        <authorList>
            <person name="Kulkarni G.J."/>
            <person name="Shetty S."/>
            <person name="Dharne M.S."/>
            <person name="Shouche Y.S."/>
        </authorList>
    </citation>
    <scope>NUCLEOTIDE SEQUENCE [LARGE SCALE GENOMIC DNA]</scope>
    <source>
        <strain evidence="1 2">229E</strain>
    </source>
</reference>
<protein>
    <submittedName>
        <fullName evidence="1">Uncharacterized protein</fullName>
    </submittedName>
</protein>
<evidence type="ECO:0000313" key="2">
    <source>
        <dbReference type="Proteomes" id="UP000016842"/>
    </source>
</evidence>
<gene>
    <name evidence="1" type="ORF">Q644_20570</name>
</gene>
<accession>U4VFL0</accession>
<proteinExistence type="predicted"/>
<organism evidence="1 2">
    <name type="scientific">Brucella intermedia 229E</name>
    <dbReference type="NCBI Taxonomy" id="1337887"/>
    <lineage>
        <taxon>Bacteria</taxon>
        <taxon>Pseudomonadati</taxon>
        <taxon>Pseudomonadota</taxon>
        <taxon>Alphaproteobacteria</taxon>
        <taxon>Hyphomicrobiales</taxon>
        <taxon>Brucellaceae</taxon>
        <taxon>Brucella/Ochrobactrum group</taxon>
        <taxon>Brucella</taxon>
    </lineage>
</organism>
<evidence type="ECO:0000313" key="1">
    <source>
        <dbReference type="EMBL" id="ERM01647.1"/>
    </source>
</evidence>
<dbReference type="AlphaFoldDB" id="U4VFL0"/>
<dbReference type="Proteomes" id="UP000016842">
    <property type="component" value="Unassembled WGS sequence"/>
</dbReference>
<comment type="caution">
    <text evidence="1">The sequence shown here is derived from an EMBL/GenBank/DDBJ whole genome shotgun (WGS) entry which is preliminary data.</text>
</comment>